<dbReference type="Pfam" id="PF25809">
    <property type="entry name" value="STEEP1"/>
    <property type="match status" value="1"/>
</dbReference>
<reference evidence="3" key="1">
    <citation type="journal article" date="2020" name="Stud. Mycol.">
        <title>101 Dothideomycetes genomes: a test case for predicting lifestyles and emergence of pathogens.</title>
        <authorList>
            <person name="Haridas S."/>
            <person name="Albert R."/>
            <person name="Binder M."/>
            <person name="Bloem J."/>
            <person name="Labutti K."/>
            <person name="Salamov A."/>
            <person name="Andreopoulos B."/>
            <person name="Baker S."/>
            <person name="Barry K."/>
            <person name="Bills G."/>
            <person name="Bluhm B."/>
            <person name="Cannon C."/>
            <person name="Castanera R."/>
            <person name="Culley D."/>
            <person name="Daum C."/>
            <person name="Ezra D."/>
            <person name="Gonzalez J."/>
            <person name="Henrissat B."/>
            <person name="Kuo A."/>
            <person name="Liang C."/>
            <person name="Lipzen A."/>
            <person name="Lutzoni F."/>
            <person name="Magnuson J."/>
            <person name="Mondo S."/>
            <person name="Nolan M."/>
            <person name="Ohm R."/>
            <person name="Pangilinan J."/>
            <person name="Park H.-J."/>
            <person name="Ramirez L."/>
            <person name="Alfaro M."/>
            <person name="Sun H."/>
            <person name="Tritt A."/>
            <person name="Yoshinaga Y."/>
            <person name="Zwiers L.-H."/>
            <person name="Turgeon B."/>
            <person name="Goodwin S."/>
            <person name="Spatafora J."/>
            <person name="Crous P."/>
            <person name="Grigoriev I."/>
        </authorList>
    </citation>
    <scope>NUCLEOTIDE SEQUENCE</scope>
    <source>
        <strain evidence="3">CBS 122681</strain>
    </source>
</reference>
<sequence length="176" mass="19287">MDIGSHRPEIASRSSSDRKLSLAASSTVHTYHCLCTNLLVATSTPLPALPTRKNSLDKAHIMPLPPPPSSIPIRGDQHKSMDHYGLMLSTTQDRQAEMIRSDEGFEKRYLQRCGRCGLVVGYQLDWQQFDGENKTGKREDVVFLLPGGFVTTSEMVMGKTPSSTAIGIVGVTEVQA</sequence>
<dbReference type="GO" id="GO:0090158">
    <property type="term" value="P:endoplasmic reticulum membrane organization"/>
    <property type="evidence" value="ECO:0007669"/>
    <property type="project" value="TreeGrafter"/>
</dbReference>
<dbReference type="GO" id="GO:0005737">
    <property type="term" value="C:cytoplasm"/>
    <property type="evidence" value="ECO:0007669"/>
    <property type="project" value="GOC"/>
</dbReference>
<organism evidence="3 4">
    <name type="scientific">Lophiostoma macrostomum CBS 122681</name>
    <dbReference type="NCBI Taxonomy" id="1314788"/>
    <lineage>
        <taxon>Eukaryota</taxon>
        <taxon>Fungi</taxon>
        <taxon>Dikarya</taxon>
        <taxon>Ascomycota</taxon>
        <taxon>Pezizomycotina</taxon>
        <taxon>Dothideomycetes</taxon>
        <taxon>Pleosporomycetidae</taxon>
        <taxon>Pleosporales</taxon>
        <taxon>Lophiostomataceae</taxon>
        <taxon>Lophiostoma</taxon>
    </lineage>
</organism>
<dbReference type="PANTHER" id="PTHR46355:SF1">
    <property type="entry name" value="STING ER EXIT PROTEIN"/>
    <property type="match status" value="1"/>
</dbReference>
<dbReference type="AlphaFoldDB" id="A0A6A6SM15"/>
<keyword evidence="4" id="KW-1185">Reference proteome</keyword>
<dbReference type="Proteomes" id="UP000799324">
    <property type="component" value="Unassembled WGS sequence"/>
</dbReference>
<name>A0A6A6SM15_9PLEO</name>
<dbReference type="EMBL" id="MU004517">
    <property type="protein sequence ID" value="KAF2648866.1"/>
    <property type="molecule type" value="Genomic_DNA"/>
</dbReference>
<feature type="domain" description="STEEP1" evidence="2">
    <location>
        <begin position="25"/>
        <end position="156"/>
    </location>
</feature>
<comment type="similarity">
    <text evidence="1">Belongs to the STEEP1 family.</text>
</comment>
<evidence type="ECO:0000256" key="1">
    <source>
        <dbReference type="ARBA" id="ARBA00024205"/>
    </source>
</evidence>
<evidence type="ECO:0000313" key="3">
    <source>
        <dbReference type="EMBL" id="KAF2648866.1"/>
    </source>
</evidence>
<dbReference type="GO" id="GO:0006888">
    <property type="term" value="P:endoplasmic reticulum to Golgi vesicle-mediated transport"/>
    <property type="evidence" value="ECO:0007669"/>
    <property type="project" value="TreeGrafter"/>
</dbReference>
<proteinExistence type="inferred from homology"/>
<dbReference type="InterPro" id="IPR057965">
    <property type="entry name" value="STEEP1_dom"/>
</dbReference>
<protein>
    <recommendedName>
        <fullName evidence="2">STEEP1 domain-containing protein</fullName>
    </recommendedName>
</protein>
<evidence type="ECO:0000259" key="2">
    <source>
        <dbReference type="Pfam" id="PF25809"/>
    </source>
</evidence>
<dbReference type="InterPro" id="IPR029704">
    <property type="entry name" value="STEEP-like"/>
</dbReference>
<evidence type="ECO:0000313" key="4">
    <source>
        <dbReference type="Proteomes" id="UP000799324"/>
    </source>
</evidence>
<gene>
    <name evidence="3" type="ORF">K491DRAFT_684327</name>
</gene>
<dbReference type="OrthoDB" id="418131at2759"/>
<dbReference type="PANTHER" id="PTHR46355">
    <property type="entry name" value="UPF0428 PROTEIN CXORF56"/>
    <property type="match status" value="1"/>
</dbReference>
<accession>A0A6A6SM15</accession>